<organism evidence="2 3">
    <name type="scientific">Thalassolituus maritimus</name>
    <dbReference type="NCBI Taxonomy" id="484498"/>
    <lineage>
        <taxon>Bacteria</taxon>
        <taxon>Pseudomonadati</taxon>
        <taxon>Pseudomonadota</taxon>
        <taxon>Gammaproteobacteria</taxon>
        <taxon>Oceanospirillales</taxon>
        <taxon>Oceanospirillaceae</taxon>
        <taxon>Thalassolituus</taxon>
    </lineage>
</organism>
<accession>A0A1N7IVA4</accession>
<keyword evidence="3" id="KW-1185">Reference proteome</keyword>
<feature type="transmembrane region" description="Helical" evidence="1">
    <location>
        <begin position="61"/>
        <end position="83"/>
    </location>
</feature>
<keyword evidence="1" id="KW-0812">Transmembrane</keyword>
<evidence type="ECO:0000313" key="3">
    <source>
        <dbReference type="Proteomes" id="UP000185639"/>
    </source>
</evidence>
<keyword evidence="1" id="KW-1133">Transmembrane helix</keyword>
<dbReference type="RefSeq" id="WP_068444427.1">
    <property type="nucleotide sequence ID" value="NZ_CAJWBH010000022.1"/>
</dbReference>
<evidence type="ECO:0000313" key="2">
    <source>
        <dbReference type="EMBL" id="SIS41035.1"/>
    </source>
</evidence>
<name>A0A1N7IVA4_9GAMM</name>
<dbReference type="AlphaFoldDB" id="A0A1N7IVA4"/>
<sequence length="91" mass="9908">MLTRYGSLLFALPAITLIVAFGFELMSAGQCTDAGLHYDYTSGACSEEAVPQLSYYQRNTVFINVMLLLSMAGALAMTWGMLLKGMQPSDK</sequence>
<evidence type="ECO:0000256" key="1">
    <source>
        <dbReference type="SAM" id="Phobius"/>
    </source>
</evidence>
<proteinExistence type="predicted"/>
<protein>
    <submittedName>
        <fullName evidence="2">Uncharacterized protein</fullName>
    </submittedName>
</protein>
<reference evidence="3" key="1">
    <citation type="submission" date="2017-01" db="EMBL/GenBank/DDBJ databases">
        <authorList>
            <person name="Varghese N."/>
            <person name="Submissions S."/>
        </authorList>
    </citation>
    <scope>NUCLEOTIDE SEQUENCE [LARGE SCALE GENOMIC DNA]</scope>
    <source>
        <strain evidence="3">DSM 24913</strain>
    </source>
</reference>
<dbReference type="Proteomes" id="UP000185639">
    <property type="component" value="Unassembled WGS sequence"/>
</dbReference>
<keyword evidence="1" id="KW-0472">Membrane</keyword>
<dbReference type="EMBL" id="FTOH01000001">
    <property type="protein sequence ID" value="SIS41035.1"/>
    <property type="molecule type" value="Genomic_DNA"/>
</dbReference>
<gene>
    <name evidence="2" type="ORF">SAMN05421686_10141</name>
</gene>